<dbReference type="PANTHER" id="PTHR22928:SF3">
    <property type="entry name" value="TELOMERE-ASSOCIATED PROTEIN RIF1"/>
    <property type="match status" value="1"/>
</dbReference>
<evidence type="ECO:0000259" key="7">
    <source>
        <dbReference type="Pfam" id="PF12231"/>
    </source>
</evidence>
<keyword evidence="5" id="KW-0539">Nucleus</keyword>
<dbReference type="EMBL" id="CP144754">
    <property type="protein sequence ID" value="WVZ97930.1"/>
    <property type="molecule type" value="Genomic_DNA"/>
</dbReference>
<dbReference type="GO" id="GO:0005634">
    <property type="term" value="C:nucleus"/>
    <property type="evidence" value="ECO:0007669"/>
    <property type="project" value="UniProtKB-SubCell"/>
</dbReference>
<dbReference type="PANTHER" id="PTHR22928">
    <property type="entry name" value="TELOMERE-ASSOCIATED PROTEIN RIF1"/>
    <property type="match status" value="1"/>
</dbReference>
<accession>A0AAQ3XH38</accession>
<keyword evidence="4" id="KW-0779">Telomere</keyword>
<dbReference type="Gene3D" id="1.25.10.10">
    <property type="entry name" value="Leucine-rich Repeat Variant"/>
    <property type="match status" value="1"/>
</dbReference>
<evidence type="ECO:0000256" key="2">
    <source>
        <dbReference type="ARBA" id="ARBA00004574"/>
    </source>
</evidence>
<dbReference type="Pfam" id="PF12231">
    <property type="entry name" value="Rif1_N"/>
    <property type="match status" value="1"/>
</dbReference>
<dbReference type="Proteomes" id="UP001341281">
    <property type="component" value="Chromosome 10"/>
</dbReference>
<keyword evidence="3" id="KW-0158">Chromosome</keyword>
<evidence type="ECO:0000256" key="1">
    <source>
        <dbReference type="ARBA" id="ARBA00004123"/>
    </source>
</evidence>
<dbReference type="SUPFAM" id="SSF48371">
    <property type="entry name" value="ARM repeat"/>
    <property type="match status" value="1"/>
</dbReference>
<protein>
    <recommendedName>
        <fullName evidence="7">Telomere-associated protein Rif1 N-terminal domain-containing protein</fullName>
    </recommendedName>
</protein>
<reference evidence="8 9" key="1">
    <citation type="submission" date="2024-02" db="EMBL/GenBank/DDBJ databases">
        <title>High-quality chromosome-scale genome assembly of Pensacola bahiagrass (Paspalum notatum Flugge var. saurae).</title>
        <authorList>
            <person name="Vega J.M."/>
            <person name="Podio M."/>
            <person name="Orjuela J."/>
            <person name="Siena L.A."/>
            <person name="Pessino S.C."/>
            <person name="Combes M.C."/>
            <person name="Mariac C."/>
            <person name="Albertini E."/>
            <person name="Pupilli F."/>
            <person name="Ortiz J.P.A."/>
            <person name="Leblanc O."/>
        </authorList>
    </citation>
    <scope>NUCLEOTIDE SEQUENCE [LARGE SCALE GENOMIC DNA]</scope>
    <source>
        <strain evidence="8">R1</strain>
        <tissue evidence="8">Leaf</tissue>
    </source>
</reference>
<keyword evidence="9" id="KW-1185">Reference proteome</keyword>
<gene>
    <name evidence="8" type="ORF">U9M48_043430</name>
</gene>
<name>A0AAQ3XH38_PASNO</name>
<evidence type="ECO:0000313" key="8">
    <source>
        <dbReference type="EMBL" id="WVZ97930.1"/>
    </source>
</evidence>
<comment type="subcellular location">
    <subcellularLocation>
        <location evidence="2">Chromosome</location>
        <location evidence="2">Telomere</location>
    </subcellularLocation>
    <subcellularLocation>
        <location evidence="1">Nucleus</location>
    </subcellularLocation>
</comment>
<sequence length="1077" mass="122065">MGPPSVQRQVAEIAADQDRPAAYARLLHLQRGCADDPSSAADLAAELPSTLLPLLLRDAGAGDEAIATSALKCLGFALYHPVLVSTISGQMAQLVLDTLVQLVMNTRMKSACNLGVWCISVQQLEPFIIDDRADPVLIAMVHALDNPFGSLSTTFEAAQAIMKLAGQSPKMMRDLSRLWVPPIYRRLLSSDKKERDMAERCLNKVSCFILPPHPLLSKALASDLEQKLFSIMRYMLDDPLKKVQAVKSWGWIISLLGPYAVNNRLLLNKLLKVPEQMFIDQDPQVQVATVVSWRNLVDAFFPSQAGEIVAQQTVISPLEPYEQPSFQVKRIRLIMLPLCQLLSRSHNIVLSSSCLSTWNYLLHSLGNLINHLPILEVSFRPILKIVFSSGINDQNKPLWSFCMNIFLEFVSSKNRNREDLCTTVYQNSLGQSCTHIKALSDVQHINWLPWDISCFHFQLDILGTILSRELFQDMIPEMIVVVMDSAIRIFRLLLKGIRIESGDQHACEHVNRCITNVCRFVKKSLLDHVGKVGVNKCATLLEFGLQFANAIVEELDHSLLTSENIEVCLDIEHIKEIQHAECSPKVSLPRIRPLPYMEMVSPSVYVTALSLSMIAQYTGELSHRDTEKLALITSSSDILESFQAAVSFMYMQIRCPTYNRQRSKWLIVWNTFAKHLNRQSISYLETSSGLSYHNVLHQFFCYPFLIFLYPRGTPILWNAENSSEPGAPVLQDLEIEPTIKVYRSLTNSYNSKFASKVFFEGFYEYLVYTIDQNMALLLANHEHSSEKFENGAILYALGEVVIGLLQNDQMLTYVNQELKETREDSSSHKQSKLFLTCFELANRFMRLSSFSFQANPSGQHQVTNRFFSTLSNFIGRLVLKKDILLHLEIIGDQLTEWLSLTARLYTEMQQGEIIDQLEKFWLKVVECLKRSQLITDGAIFQKQLLQVALSHPHHPISVATASVCRAATHGNAVLDSGGLISKFDGILMHKKGLNSFRKRAIASTSTELMTEIDSGSVNDPVGLRRKRLKKMKYSYSTKQKELNKNAAHMAYFPRFMENKVCRKPELIMEMLKRKKDI</sequence>
<organism evidence="8 9">
    <name type="scientific">Paspalum notatum var. saurae</name>
    <dbReference type="NCBI Taxonomy" id="547442"/>
    <lineage>
        <taxon>Eukaryota</taxon>
        <taxon>Viridiplantae</taxon>
        <taxon>Streptophyta</taxon>
        <taxon>Embryophyta</taxon>
        <taxon>Tracheophyta</taxon>
        <taxon>Spermatophyta</taxon>
        <taxon>Magnoliopsida</taxon>
        <taxon>Liliopsida</taxon>
        <taxon>Poales</taxon>
        <taxon>Poaceae</taxon>
        <taxon>PACMAD clade</taxon>
        <taxon>Panicoideae</taxon>
        <taxon>Andropogonodae</taxon>
        <taxon>Paspaleae</taxon>
        <taxon>Paspalinae</taxon>
        <taxon>Paspalum</taxon>
    </lineage>
</organism>
<evidence type="ECO:0000256" key="3">
    <source>
        <dbReference type="ARBA" id="ARBA00022454"/>
    </source>
</evidence>
<evidence type="ECO:0000313" key="9">
    <source>
        <dbReference type="Proteomes" id="UP001341281"/>
    </source>
</evidence>
<evidence type="ECO:0000256" key="6">
    <source>
        <dbReference type="ARBA" id="ARBA00023306"/>
    </source>
</evidence>
<dbReference type="AlphaFoldDB" id="A0AAQ3XH38"/>
<feature type="domain" description="Telomere-associated protein Rif1 N-terminal" evidence="7">
    <location>
        <begin position="60"/>
        <end position="341"/>
    </location>
</feature>
<dbReference type="GO" id="GO:0000723">
    <property type="term" value="P:telomere maintenance"/>
    <property type="evidence" value="ECO:0007669"/>
    <property type="project" value="TreeGrafter"/>
</dbReference>
<dbReference type="InterPro" id="IPR016024">
    <property type="entry name" value="ARM-type_fold"/>
</dbReference>
<proteinExistence type="predicted"/>
<keyword evidence="6" id="KW-0131">Cell cycle</keyword>
<evidence type="ECO:0000256" key="5">
    <source>
        <dbReference type="ARBA" id="ARBA00023242"/>
    </source>
</evidence>
<dbReference type="InterPro" id="IPR022031">
    <property type="entry name" value="Rif1_N"/>
</dbReference>
<dbReference type="GO" id="GO:0000781">
    <property type="term" value="C:chromosome, telomeric region"/>
    <property type="evidence" value="ECO:0007669"/>
    <property type="project" value="UniProtKB-SubCell"/>
</dbReference>
<dbReference type="InterPro" id="IPR011989">
    <property type="entry name" value="ARM-like"/>
</dbReference>
<evidence type="ECO:0000256" key="4">
    <source>
        <dbReference type="ARBA" id="ARBA00022895"/>
    </source>
</evidence>